<evidence type="ECO:0000256" key="1">
    <source>
        <dbReference type="SAM" id="MobiDB-lite"/>
    </source>
</evidence>
<keyword evidence="6" id="KW-1185">Reference proteome</keyword>
<evidence type="ECO:0000259" key="3">
    <source>
        <dbReference type="Pfam" id="PF01841"/>
    </source>
</evidence>
<evidence type="ECO:0000256" key="2">
    <source>
        <dbReference type="SAM" id="SignalP"/>
    </source>
</evidence>
<sequence>MKSTHAILLAALLASASPLAAQEKTISTGPVPAWVQESEPLPVPEDASGMFFLRRQDTQVHFDDHGQWNFNAQHLAILHPQALQAGNLGIAWNPAAGDAVVHRVLVHRDGETIDVLEKTQFEILRREDQLEQAMLDGILTAVMRVPDLRVGDELELAWTAPAHDPTLEEQSFGVLFLADSAPPGRVRMSLTWEDGQKPNIQVPEGLREYTTQTSDRLLIAADNLPTRTMPKDAPPRYAFHRVAQFSDFESWREVSSTFDTLFDNASQLSASSSLKEEAARIARSYSTDKERAAAALELVQQQVRYIFVGLNGGNFTPATADETWERRYGDCKGKTALLLALLAEMDIDARAVLVNNSGGDDGLDGFLPNPGMFDHVLVQADFDGETYWLDGTLPAVVGMQTRPLFEYRWVLPLASEGSELVSREPEPLALPTEMGLYELDARDGFDVPARKTYTNVTRGPAGVLEYIQHSAMTADQIETSYRSNLTGGGEWDEITSVTYRYDKDTLASVLTISGVGPIDWDDDGDGARSLVLPGGGFSPPNRRRRSSEQDQTAPFYSPPSYSCHSTTLRLPRDTDLDNWGFNSTFDTMLFGRVYYRMMEKRDDMTIRMVRGSRNEVIEISPERAERDNGRIEQFDNSKANITYDPERTMNSWGNLSPVPAVYEFDWVSPAAPCLPEDLR</sequence>
<feature type="region of interest" description="Disordered" evidence="1">
    <location>
        <begin position="532"/>
        <end position="561"/>
    </location>
</feature>
<organism evidence="5 6">
    <name type="scientific">Qipengyuania polymorpha</name>
    <dbReference type="NCBI Taxonomy" id="2867234"/>
    <lineage>
        <taxon>Bacteria</taxon>
        <taxon>Pseudomonadati</taxon>
        <taxon>Pseudomonadota</taxon>
        <taxon>Alphaproteobacteria</taxon>
        <taxon>Sphingomonadales</taxon>
        <taxon>Erythrobacteraceae</taxon>
        <taxon>Qipengyuania</taxon>
    </lineage>
</organism>
<proteinExistence type="predicted"/>
<dbReference type="Pfam" id="PF01841">
    <property type="entry name" value="Transglut_core"/>
    <property type="match status" value="1"/>
</dbReference>
<dbReference type="Proteomes" id="UP000783253">
    <property type="component" value="Unassembled WGS sequence"/>
</dbReference>
<dbReference type="InterPro" id="IPR024618">
    <property type="entry name" value="DUF3857"/>
</dbReference>
<evidence type="ECO:0000259" key="4">
    <source>
        <dbReference type="Pfam" id="PF12969"/>
    </source>
</evidence>
<dbReference type="Gene3D" id="2.60.40.3140">
    <property type="match status" value="1"/>
</dbReference>
<dbReference type="InterPro" id="IPR038765">
    <property type="entry name" value="Papain-like_cys_pep_sf"/>
</dbReference>
<dbReference type="SUPFAM" id="SSF54001">
    <property type="entry name" value="Cysteine proteinases"/>
    <property type="match status" value="1"/>
</dbReference>
<feature type="chain" id="PRO_5045993828" evidence="2">
    <location>
        <begin position="22"/>
        <end position="679"/>
    </location>
</feature>
<dbReference type="Pfam" id="PF12969">
    <property type="entry name" value="DUF3857"/>
    <property type="match status" value="1"/>
</dbReference>
<feature type="signal peptide" evidence="2">
    <location>
        <begin position="1"/>
        <end position="21"/>
    </location>
</feature>
<dbReference type="InterPro" id="IPR002931">
    <property type="entry name" value="Transglutaminase-like"/>
</dbReference>
<feature type="domain" description="DUF3857" evidence="4">
    <location>
        <begin position="72"/>
        <end position="211"/>
    </location>
</feature>
<protein>
    <submittedName>
        <fullName evidence="5">DUF3857 domain-containing protein</fullName>
    </submittedName>
</protein>
<feature type="domain" description="Transglutaminase-like" evidence="3">
    <location>
        <begin position="278"/>
        <end position="368"/>
    </location>
</feature>
<comment type="caution">
    <text evidence="5">The sequence shown here is derived from an EMBL/GenBank/DDBJ whole genome shotgun (WGS) entry which is preliminary data.</text>
</comment>
<reference evidence="5 6" key="1">
    <citation type="submission" date="2021-08" db="EMBL/GenBank/DDBJ databases">
        <title>Comparative Genomics Analysis of the Genus Qipengyuania Reveals Extensive Genetic Diversity and Metabolic Versatility, Including the Description of Fifteen Novel Species.</title>
        <authorList>
            <person name="Liu Y."/>
        </authorList>
    </citation>
    <scope>NUCLEOTIDE SEQUENCE [LARGE SCALE GENOMIC DNA]</scope>
    <source>
        <strain evidence="5 6">1NDH17</strain>
    </source>
</reference>
<accession>A0ABS7ITR5</accession>
<evidence type="ECO:0000313" key="5">
    <source>
        <dbReference type="EMBL" id="MBX7456742.1"/>
    </source>
</evidence>
<dbReference type="Gene3D" id="3.10.620.30">
    <property type="match status" value="1"/>
</dbReference>
<dbReference type="EMBL" id="JAIGNK010000001">
    <property type="protein sequence ID" value="MBX7456742.1"/>
    <property type="molecule type" value="Genomic_DNA"/>
</dbReference>
<feature type="compositionally biased region" description="Polar residues" evidence="1">
    <location>
        <begin position="549"/>
        <end position="561"/>
    </location>
</feature>
<evidence type="ECO:0000313" key="6">
    <source>
        <dbReference type="Proteomes" id="UP000783253"/>
    </source>
</evidence>
<gene>
    <name evidence="5" type="ORF">K3152_00630</name>
</gene>
<keyword evidence="2" id="KW-0732">Signal</keyword>
<name>A0ABS7ITR5_9SPHN</name>